<organism evidence="3 4">
    <name type="scientific">Litorivivens lipolytica</name>
    <dbReference type="NCBI Taxonomy" id="1524264"/>
    <lineage>
        <taxon>Bacteria</taxon>
        <taxon>Pseudomonadati</taxon>
        <taxon>Pseudomonadota</taxon>
        <taxon>Gammaproteobacteria</taxon>
        <taxon>Litorivivens</taxon>
    </lineage>
</organism>
<keyword evidence="4" id="KW-1185">Reference proteome</keyword>
<dbReference type="Gene3D" id="3.90.1300.10">
    <property type="entry name" value="Amidase signature (AS) domain"/>
    <property type="match status" value="1"/>
</dbReference>
<dbReference type="InterPro" id="IPR036928">
    <property type="entry name" value="AS_sf"/>
</dbReference>
<dbReference type="SUPFAM" id="SSF75304">
    <property type="entry name" value="Amidase signature (AS) enzymes"/>
    <property type="match status" value="1"/>
</dbReference>
<gene>
    <name evidence="3" type="ORF">FHR99_001088</name>
</gene>
<dbReference type="PROSITE" id="PS00571">
    <property type="entry name" value="AMIDASES"/>
    <property type="match status" value="1"/>
</dbReference>
<dbReference type="InterPro" id="IPR023631">
    <property type="entry name" value="Amidase_dom"/>
</dbReference>
<dbReference type="Proteomes" id="UP000537130">
    <property type="component" value="Unassembled WGS sequence"/>
</dbReference>
<reference evidence="3 4" key="1">
    <citation type="submission" date="2020-08" db="EMBL/GenBank/DDBJ databases">
        <title>Genomic Encyclopedia of Type Strains, Phase III (KMG-III): the genomes of soil and plant-associated and newly described type strains.</title>
        <authorList>
            <person name="Whitman W."/>
        </authorList>
    </citation>
    <scope>NUCLEOTIDE SEQUENCE [LARGE SCALE GENOMIC DNA]</scope>
    <source>
        <strain evidence="3 4">CECT 8654</strain>
    </source>
</reference>
<dbReference type="AlphaFoldDB" id="A0A7W4W3N0"/>
<dbReference type="PANTHER" id="PTHR11895">
    <property type="entry name" value="TRANSAMIDASE"/>
    <property type="match status" value="1"/>
</dbReference>
<proteinExistence type="inferred from homology"/>
<dbReference type="GO" id="GO:0016740">
    <property type="term" value="F:transferase activity"/>
    <property type="evidence" value="ECO:0007669"/>
    <property type="project" value="UniProtKB-KW"/>
</dbReference>
<feature type="domain" description="Amidase" evidence="2">
    <location>
        <begin position="15"/>
        <end position="439"/>
    </location>
</feature>
<dbReference type="PANTHER" id="PTHR11895:SF7">
    <property type="entry name" value="GLUTAMYL-TRNA(GLN) AMIDOTRANSFERASE SUBUNIT A, MITOCHONDRIAL"/>
    <property type="match status" value="1"/>
</dbReference>
<comment type="similarity">
    <text evidence="1">Belongs to the amidase family.</text>
</comment>
<evidence type="ECO:0000313" key="3">
    <source>
        <dbReference type="EMBL" id="MBB3046852.1"/>
    </source>
</evidence>
<keyword evidence="3" id="KW-0808">Transferase</keyword>
<dbReference type="InterPro" id="IPR000120">
    <property type="entry name" value="Amidase"/>
</dbReference>
<dbReference type="EMBL" id="JACHWY010000001">
    <property type="protein sequence ID" value="MBB3046852.1"/>
    <property type="molecule type" value="Genomic_DNA"/>
</dbReference>
<sequence>MAYLVRTGQVTPTDLLNEALQRTRQWTPLLNAIVMEHTEFARREIAGGVSGPLAGVPFLLKDLNTYLEGTVTTEGSRFFAEAVAARDSYLVERYRRAGLVIFGKTATPEFGKNTTTETLLWGETRNPWNPDYIVGGSSGGSAAAVAAGILPVAHGNDGGGSLRIPASVCGLFGLKPSRFRTPLGPAGGDGNGMSTQHVMSRSVRDSALLLDVSRGPEPGGYGSIRAPERPYFEEVGRAPGKLRIGLMKTPVIDVPVDPECIVALEKTARLCESLGHHVEEVELPINGMEAYLAAGKLLSLSSNLAIQAREKVLGRKVTEQDIEPINWVRYHQYKKVSGEEVLAARSLQVKVHWQMAEFMKNYDVILSPTLPVLPAKIGQMGPKQPMKQVEQLASMYSLFTLLYNFTGQPAMSVPLHWSANGLPVGVQFAGRYADEDVLLRLAAQLEQAAPWKDRRPVLPV</sequence>
<name>A0A7W4W3N0_9GAMM</name>
<dbReference type="RefSeq" id="WP_183409513.1">
    <property type="nucleotide sequence ID" value="NZ_JACHWY010000001.1"/>
</dbReference>
<evidence type="ECO:0000313" key="4">
    <source>
        <dbReference type="Proteomes" id="UP000537130"/>
    </source>
</evidence>
<dbReference type="InterPro" id="IPR020556">
    <property type="entry name" value="Amidase_CS"/>
</dbReference>
<dbReference type="Pfam" id="PF01425">
    <property type="entry name" value="Amidase"/>
    <property type="match status" value="1"/>
</dbReference>
<evidence type="ECO:0000256" key="1">
    <source>
        <dbReference type="ARBA" id="ARBA00009199"/>
    </source>
</evidence>
<comment type="caution">
    <text evidence="3">The sequence shown here is derived from an EMBL/GenBank/DDBJ whole genome shotgun (WGS) entry which is preliminary data.</text>
</comment>
<accession>A0A7W4W3N0</accession>
<evidence type="ECO:0000259" key="2">
    <source>
        <dbReference type="Pfam" id="PF01425"/>
    </source>
</evidence>
<protein>
    <submittedName>
        <fullName evidence="3">Asp-tRNA(Asn)/Glu-tRNA(Gln) amidotransferase A subunit family amidase</fullName>
    </submittedName>
</protein>